<keyword evidence="2" id="KW-0472">Membrane</keyword>
<proteinExistence type="predicted"/>
<reference evidence="3" key="1">
    <citation type="journal article" date="2023" name="Mol. Phylogenet. Evol.">
        <title>Genome-scale phylogeny and comparative genomics of the fungal order Sordariales.</title>
        <authorList>
            <person name="Hensen N."/>
            <person name="Bonometti L."/>
            <person name="Westerberg I."/>
            <person name="Brannstrom I.O."/>
            <person name="Guillou S."/>
            <person name="Cros-Aarteil S."/>
            <person name="Calhoun S."/>
            <person name="Haridas S."/>
            <person name="Kuo A."/>
            <person name="Mondo S."/>
            <person name="Pangilinan J."/>
            <person name="Riley R."/>
            <person name="LaButti K."/>
            <person name="Andreopoulos B."/>
            <person name="Lipzen A."/>
            <person name="Chen C."/>
            <person name="Yan M."/>
            <person name="Daum C."/>
            <person name="Ng V."/>
            <person name="Clum A."/>
            <person name="Steindorff A."/>
            <person name="Ohm R.A."/>
            <person name="Martin F."/>
            <person name="Silar P."/>
            <person name="Natvig D.O."/>
            <person name="Lalanne C."/>
            <person name="Gautier V."/>
            <person name="Ament-Velasquez S.L."/>
            <person name="Kruys A."/>
            <person name="Hutchinson M.I."/>
            <person name="Powell A.J."/>
            <person name="Barry K."/>
            <person name="Miller A.N."/>
            <person name="Grigoriev I.V."/>
            <person name="Debuchy R."/>
            <person name="Gladieux P."/>
            <person name="Hiltunen Thoren M."/>
            <person name="Johannesson H."/>
        </authorList>
    </citation>
    <scope>NUCLEOTIDE SEQUENCE</scope>
    <source>
        <strain evidence="3">PSN293</strain>
    </source>
</reference>
<accession>A0AAN7BCM2</accession>
<dbReference type="EMBL" id="MU858053">
    <property type="protein sequence ID" value="KAK4218437.1"/>
    <property type="molecule type" value="Genomic_DNA"/>
</dbReference>
<dbReference type="Proteomes" id="UP001301769">
    <property type="component" value="Unassembled WGS sequence"/>
</dbReference>
<evidence type="ECO:0000313" key="3">
    <source>
        <dbReference type="EMBL" id="KAK4218437.1"/>
    </source>
</evidence>
<feature type="transmembrane region" description="Helical" evidence="2">
    <location>
        <begin position="63"/>
        <end position="82"/>
    </location>
</feature>
<keyword evidence="2" id="KW-1133">Transmembrane helix</keyword>
<comment type="caution">
    <text evidence="3">The sequence shown here is derived from an EMBL/GenBank/DDBJ whole genome shotgun (WGS) entry which is preliminary data.</text>
</comment>
<name>A0AAN7BCM2_9PEZI</name>
<protein>
    <submittedName>
        <fullName evidence="3">Uncharacterized protein</fullName>
    </submittedName>
</protein>
<feature type="transmembrane region" description="Helical" evidence="2">
    <location>
        <begin position="21"/>
        <end position="43"/>
    </location>
</feature>
<gene>
    <name evidence="3" type="ORF">QBC37DRAFT_200207</name>
</gene>
<organism evidence="3 4">
    <name type="scientific">Rhypophila decipiens</name>
    <dbReference type="NCBI Taxonomy" id="261697"/>
    <lineage>
        <taxon>Eukaryota</taxon>
        <taxon>Fungi</taxon>
        <taxon>Dikarya</taxon>
        <taxon>Ascomycota</taxon>
        <taxon>Pezizomycotina</taxon>
        <taxon>Sordariomycetes</taxon>
        <taxon>Sordariomycetidae</taxon>
        <taxon>Sordariales</taxon>
        <taxon>Naviculisporaceae</taxon>
        <taxon>Rhypophila</taxon>
    </lineage>
</organism>
<evidence type="ECO:0000256" key="1">
    <source>
        <dbReference type="SAM" id="MobiDB-lite"/>
    </source>
</evidence>
<feature type="transmembrane region" description="Helical" evidence="2">
    <location>
        <begin position="126"/>
        <end position="148"/>
    </location>
</feature>
<feature type="compositionally biased region" description="Polar residues" evidence="1">
    <location>
        <begin position="255"/>
        <end position="267"/>
    </location>
</feature>
<keyword evidence="4" id="KW-1185">Reference proteome</keyword>
<keyword evidence="2" id="KW-0812">Transmembrane</keyword>
<sequence>MSINIDQVLCSRARWRLSFLAPFWALQVAILLCLMGVFAYRLVDTFEYYDEGKKNGQAPLVEVVWEATNVGFSTISLVLTIIEISRLATDILTPFLMLCTHIIKLVLSLAILGLDVTVYLQRTDRHYSIVALALDCGLLAAAISTFVYSVKTYRRLLKYENYVVSNGPNHDLEFGTKVSRFGGKHTSVNTAYISTTVPEAGNLKGEIDSALDAEFGWADDSKPRGVVVGAGVVPRSSKIESQVDLPRTASWVTERGNTVGTPTSLSDPGTEGGDNRPEHTRHSSIPTVIVSGHDDDAGDDDTQALLHGGSRST</sequence>
<dbReference type="AlphaFoldDB" id="A0AAN7BCM2"/>
<feature type="region of interest" description="Disordered" evidence="1">
    <location>
        <begin position="247"/>
        <end position="313"/>
    </location>
</feature>
<reference evidence="3" key="2">
    <citation type="submission" date="2023-05" db="EMBL/GenBank/DDBJ databases">
        <authorList>
            <consortium name="Lawrence Berkeley National Laboratory"/>
            <person name="Steindorff A."/>
            <person name="Hensen N."/>
            <person name="Bonometti L."/>
            <person name="Westerberg I."/>
            <person name="Brannstrom I.O."/>
            <person name="Guillou S."/>
            <person name="Cros-Aarteil S."/>
            <person name="Calhoun S."/>
            <person name="Haridas S."/>
            <person name="Kuo A."/>
            <person name="Mondo S."/>
            <person name="Pangilinan J."/>
            <person name="Riley R."/>
            <person name="Labutti K."/>
            <person name="Andreopoulos B."/>
            <person name="Lipzen A."/>
            <person name="Chen C."/>
            <person name="Yanf M."/>
            <person name="Daum C."/>
            <person name="Ng V."/>
            <person name="Clum A."/>
            <person name="Ohm R."/>
            <person name="Martin F."/>
            <person name="Silar P."/>
            <person name="Natvig D."/>
            <person name="Lalanne C."/>
            <person name="Gautier V."/>
            <person name="Ament-Velasquez S.L."/>
            <person name="Kruys A."/>
            <person name="Hutchinson M.I."/>
            <person name="Powell A.J."/>
            <person name="Barry K."/>
            <person name="Miller A.N."/>
            <person name="Grigoriev I.V."/>
            <person name="Debuchy R."/>
            <person name="Gladieux P."/>
            <person name="Thoren M.H."/>
            <person name="Johannesson H."/>
        </authorList>
    </citation>
    <scope>NUCLEOTIDE SEQUENCE</scope>
    <source>
        <strain evidence="3">PSN293</strain>
    </source>
</reference>
<evidence type="ECO:0000256" key="2">
    <source>
        <dbReference type="SAM" id="Phobius"/>
    </source>
</evidence>
<feature type="transmembrane region" description="Helical" evidence="2">
    <location>
        <begin position="94"/>
        <end position="114"/>
    </location>
</feature>
<evidence type="ECO:0000313" key="4">
    <source>
        <dbReference type="Proteomes" id="UP001301769"/>
    </source>
</evidence>